<dbReference type="PROSITE" id="PS50262">
    <property type="entry name" value="G_PROTEIN_RECEP_F1_2"/>
    <property type="match status" value="1"/>
</dbReference>
<evidence type="ECO:0000256" key="1">
    <source>
        <dbReference type="ARBA" id="ARBA00004651"/>
    </source>
</evidence>
<keyword evidence="7 10" id="KW-0472">Membrane</keyword>
<comment type="subcellular location">
    <subcellularLocation>
        <location evidence="1">Cell membrane</location>
        <topology evidence="1">Multi-pass membrane protein</topology>
    </subcellularLocation>
</comment>
<sequence>YVIVANPLKPRSSKKVTTTLVLLIWFSASLLAMPALIFSATLSFEFMNGGTRTVCALLWPDGYATKSKMDYIYNIVLFVVTYAIPMISMGITYSLMARILWGSKQIGEMTVTQRISIRAKQKVIPMLIVVTVVFGICWLPYHLYFIYVYHNLHVTANEYIQHLYLGFYWLAMANSAFNPFIYGLLNK</sequence>
<dbReference type="GO" id="GO:0005886">
    <property type="term" value="C:plasma membrane"/>
    <property type="evidence" value="ECO:0007669"/>
    <property type="project" value="UniProtKB-SubCell"/>
</dbReference>
<dbReference type="Gene3D" id="1.20.1070.10">
    <property type="entry name" value="Rhodopsin 7-helix transmembrane proteins"/>
    <property type="match status" value="1"/>
</dbReference>
<keyword evidence="8 12" id="KW-0675">Receptor</keyword>
<feature type="transmembrane region" description="Helical" evidence="10">
    <location>
        <begin position="71"/>
        <end position="95"/>
    </location>
</feature>
<comment type="similarity">
    <text evidence="2">Belongs to the G-protein coupled receptor 1 family.</text>
</comment>
<dbReference type="InterPro" id="IPR001681">
    <property type="entry name" value="Neurokn_rcpt"/>
</dbReference>
<evidence type="ECO:0000313" key="13">
    <source>
        <dbReference type="Proteomes" id="UP000285301"/>
    </source>
</evidence>
<feature type="transmembrane region" description="Helical" evidence="10">
    <location>
        <begin position="123"/>
        <end position="147"/>
    </location>
</feature>
<organism evidence="12 13">
    <name type="scientific">Dinothrombium tinctorium</name>
    <dbReference type="NCBI Taxonomy" id="1965070"/>
    <lineage>
        <taxon>Eukaryota</taxon>
        <taxon>Metazoa</taxon>
        <taxon>Ecdysozoa</taxon>
        <taxon>Arthropoda</taxon>
        <taxon>Chelicerata</taxon>
        <taxon>Arachnida</taxon>
        <taxon>Acari</taxon>
        <taxon>Acariformes</taxon>
        <taxon>Trombidiformes</taxon>
        <taxon>Prostigmata</taxon>
        <taxon>Anystina</taxon>
        <taxon>Parasitengona</taxon>
        <taxon>Trombidioidea</taxon>
        <taxon>Trombidiidae</taxon>
        <taxon>Dinothrombium</taxon>
    </lineage>
</organism>
<evidence type="ECO:0000256" key="10">
    <source>
        <dbReference type="SAM" id="Phobius"/>
    </source>
</evidence>
<feature type="domain" description="G-protein coupled receptors family 1 profile" evidence="11">
    <location>
        <begin position="1"/>
        <end position="182"/>
    </location>
</feature>
<evidence type="ECO:0000256" key="9">
    <source>
        <dbReference type="ARBA" id="ARBA00023224"/>
    </source>
</evidence>
<evidence type="ECO:0000313" key="12">
    <source>
        <dbReference type="EMBL" id="RWS05584.1"/>
    </source>
</evidence>
<dbReference type="PRINTS" id="PR00237">
    <property type="entry name" value="GPCRRHODOPSN"/>
</dbReference>
<keyword evidence="13" id="KW-1185">Reference proteome</keyword>
<keyword evidence="5 10" id="KW-1133">Transmembrane helix</keyword>
<feature type="non-terminal residue" evidence="12">
    <location>
        <position position="1"/>
    </location>
</feature>
<keyword evidence="3" id="KW-1003">Cell membrane</keyword>
<evidence type="ECO:0000256" key="7">
    <source>
        <dbReference type="ARBA" id="ARBA00023136"/>
    </source>
</evidence>
<evidence type="ECO:0000256" key="3">
    <source>
        <dbReference type="ARBA" id="ARBA00022475"/>
    </source>
</evidence>
<dbReference type="InterPro" id="IPR000276">
    <property type="entry name" value="GPCR_Rhodpsn"/>
</dbReference>
<evidence type="ECO:0000256" key="5">
    <source>
        <dbReference type="ARBA" id="ARBA00022989"/>
    </source>
</evidence>
<accession>A0A443QRD8</accession>
<dbReference type="SUPFAM" id="SSF81321">
    <property type="entry name" value="Family A G protein-coupled receptor-like"/>
    <property type="match status" value="1"/>
</dbReference>
<feature type="non-terminal residue" evidence="12">
    <location>
        <position position="187"/>
    </location>
</feature>
<evidence type="ECO:0000256" key="6">
    <source>
        <dbReference type="ARBA" id="ARBA00023040"/>
    </source>
</evidence>
<dbReference type="STRING" id="1965070.A0A443QRD8"/>
<keyword evidence="4 10" id="KW-0812">Transmembrane</keyword>
<dbReference type="Pfam" id="PF00001">
    <property type="entry name" value="7tm_1"/>
    <property type="match status" value="1"/>
</dbReference>
<keyword evidence="9" id="KW-0807">Transducer</keyword>
<dbReference type="InterPro" id="IPR017452">
    <property type="entry name" value="GPCR_Rhodpsn_7TM"/>
</dbReference>
<keyword evidence="6" id="KW-0297">G-protein coupled receptor</keyword>
<dbReference type="GO" id="GO:0004995">
    <property type="term" value="F:tachykinin receptor activity"/>
    <property type="evidence" value="ECO:0007669"/>
    <property type="project" value="InterPro"/>
</dbReference>
<proteinExistence type="inferred from homology"/>
<dbReference type="EMBL" id="NCKU01004686">
    <property type="protein sequence ID" value="RWS05584.1"/>
    <property type="molecule type" value="Genomic_DNA"/>
</dbReference>
<name>A0A443QRD8_9ACAR</name>
<gene>
    <name evidence="12" type="ORF">B4U79_03220</name>
</gene>
<feature type="transmembrane region" description="Helical" evidence="10">
    <location>
        <begin position="20"/>
        <end position="42"/>
    </location>
</feature>
<dbReference type="AlphaFoldDB" id="A0A443QRD8"/>
<comment type="caution">
    <text evidence="12">The sequence shown here is derived from an EMBL/GenBank/DDBJ whole genome shotgun (WGS) entry which is preliminary data.</text>
</comment>
<protein>
    <submittedName>
        <fullName evidence="12">Tachykinin-like peptides receptor 86C</fullName>
    </submittedName>
</protein>
<evidence type="ECO:0000256" key="8">
    <source>
        <dbReference type="ARBA" id="ARBA00023170"/>
    </source>
</evidence>
<dbReference type="PANTHER" id="PTHR46925:SF2">
    <property type="entry name" value="G-PROTEIN COUPLED RECEPTOR TKR-1-RELATED"/>
    <property type="match status" value="1"/>
</dbReference>
<dbReference type="PANTHER" id="PTHR46925">
    <property type="entry name" value="G-PROTEIN COUPLED RECEPTOR TKR-1-RELATED"/>
    <property type="match status" value="1"/>
</dbReference>
<feature type="transmembrane region" description="Helical" evidence="10">
    <location>
        <begin position="167"/>
        <end position="185"/>
    </location>
</feature>
<evidence type="ECO:0000259" key="11">
    <source>
        <dbReference type="PROSITE" id="PS50262"/>
    </source>
</evidence>
<evidence type="ECO:0000256" key="4">
    <source>
        <dbReference type="ARBA" id="ARBA00022692"/>
    </source>
</evidence>
<reference evidence="12 13" key="1">
    <citation type="journal article" date="2018" name="Gigascience">
        <title>Genomes of trombidid mites reveal novel predicted allergens and laterally-transferred genes associated with secondary metabolism.</title>
        <authorList>
            <person name="Dong X."/>
            <person name="Chaisiri K."/>
            <person name="Xia D."/>
            <person name="Armstrong S.D."/>
            <person name="Fang Y."/>
            <person name="Donnelly M.J."/>
            <person name="Kadowaki T."/>
            <person name="McGarry J.W."/>
            <person name="Darby A.C."/>
            <person name="Makepeace B.L."/>
        </authorList>
    </citation>
    <scope>NUCLEOTIDE SEQUENCE [LARGE SCALE GENOMIC DNA]</scope>
    <source>
        <strain evidence="12">UoL-WK</strain>
    </source>
</reference>
<evidence type="ECO:0000256" key="2">
    <source>
        <dbReference type="ARBA" id="ARBA00010663"/>
    </source>
</evidence>
<dbReference type="OrthoDB" id="5981855at2759"/>
<dbReference type="Proteomes" id="UP000285301">
    <property type="component" value="Unassembled WGS sequence"/>
</dbReference>